<dbReference type="Pfam" id="PF13489">
    <property type="entry name" value="Methyltransf_23"/>
    <property type="match status" value="1"/>
</dbReference>
<sequence>MKDQMTPRADTARIAAGFRRSLGTYSTAATVQAEIAQELARQIAAHAPPEIAQVFEFGCGTGVLTRALRAQLNGVQFILNDLVAECATTAAPGEVFLPGSVDDIALPQGVDLIASASTVQWLPDLPGTLRRLSEALVPGGLLALSGFGTAQFAQLGALGSAGAAPGYLNARQWRQVLPGDLQVLHLSQRQTTLHFPDALSVLRHLRDTGVNGVSGQRWSRRRLTAFAAAYQARFGTAEGLPLTYDPVWIVARKAY</sequence>
<comment type="caution">
    <text evidence="3">The sequence shown here is derived from an EMBL/GenBank/DDBJ whole genome shotgun (WGS) entry which is preliminary data.</text>
</comment>
<dbReference type="OrthoDB" id="9802097at2"/>
<accession>A0A037ZNG7</accession>
<dbReference type="STRING" id="1454373.ACMU_00910"/>
<dbReference type="RefSeq" id="WP_035255308.1">
    <property type="nucleotide sequence ID" value="NZ_JFKE01000001.1"/>
</dbReference>
<dbReference type="Gene3D" id="3.40.50.150">
    <property type="entry name" value="Vaccinia Virus protein VP39"/>
    <property type="match status" value="1"/>
</dbReference>
<keyword evidence="1" id="KW-0489">Methyltransferase</keyword>
<dbReference type="EMBL" id="JFKE01000001">
    <property type="protein sequence ID" value="KAJ57083.1"/>
    <property type="molecule type" value="Genomic_DNA"/>
</dbReference>
<dbReference type="PANTHER" id="PTHR13090">
    <property type="entry name" value="ARGININE-HYDROXYLASE NDUFAF5, MITOCHONDRIAL"/>
    <property type="match status" value="1"/>
</dbReference>
<evidence type="ECO:0000313" key="4">
    <source>
        <dbReference type="Proteomes" id="UP000026249"/>
    </source>
</evidence>
<dbReference type="GO" id="GO:0032259">
    <property type="term" value="P:methylation"/>
    <property type="evidence" value="ECO:0007669"/>
    <property type="project" value="UniProtKB-KW"/>
</dbReference>
<evidence type="ECO:0000313" key="3">
    <source>
        <dbReference type="EMBL" id="KAJ57083.1"/>
    </source>
</evidence>
<dbReference type="AlphaFoldDB" id="A0A037ZNG7"/>
<dbReference type="CDD" id="cd02440">
    <property type="entry name" value="AdoMet_MTases"/>
    <property type="match status" value="1"/>
</dbReference>
<dbReference type="InterPro" id="IPR029063">
    <property type="entry name" value="SAM-dependent_MTases_sf"/>
</dbReference>
<dbReference type="Proteomes" id="UP000026249">
    <property type="component" value="Unassembled WGS sequence"/>
</dbReference>
<keyword evidence="2" id="KW-0808">Transferase</keyword>
<name>A0A037ZNG7_9RHOB</name>
<dbReference type="GO" id="GO:0008168">
    <property type="term" value="F:methyltransferase activity"/>
    <property type="evidence" value="ECO:0007669"/>
    <property type="project" value="UniProtKB-KW"/>
</dbReference>
<dbReference type="SUPFAM" id="SSF53335">
    <property type="entry name" value="S-adenosyl-L-methionine-dependent methyltransferases"/>
    <property type="match status" value="1"/>
</dbReference>
<organism evidence="3 4">
    <name type="scientific">Actibacterium mucosum KCTC 23349</name>
    <dbReference type="NCBI Taxonomy" id="1454373"/>
    <lineage>
        <taxon>Bacteria</taxon>
        <taxon>Pseudomonadati</taxon>
        <taxon>Pseudomonadota</taxon>
        <taxon>Alphaproteobacteria</taxon>
        <taxon>Rhodobacterales</taxon>
        <taxon>Roseobacteraceae</taxon>
        <taxon>Actibacterium</taxon>
    </lineage>
</organism>
<reference evidence="3 4" key="1">
    <citation type="submission" date="2014-03" db="EMBL/GenBank/DDBJ databases">
        <title>Draft Genome Sequence of Actibacterium mucosum KCTC 23349, a Marine Alphaproteobacterium with Complex Ionic Requirements Isolated from Mediterranean Seawater at Malvarrosa Beach, Valencia, Spain.</title>
        <authorList>
            <person name="Arahal D.R."/>
            <person name="Shao Z."/>
            <person name="Lai Q."/>
            <person name="Pujalte M.J."/>
        </authorList>
    </citation>
    <scope>NUCLEOTIDE SEQUENCE [LARGE SCALE GENOMIC DNA]</scope>
    <source>
        <strain evidence="3 4">KCTC 23349</strain>
    </source>
</reference>
<proteinExistence type="predicted"/>
<protein>
    <recommendedName>
        <fullName evidence="5">Malonyl-[acyl-carrier protein] O-methyltransferase</fullName>
    </recommendedName>
</protein>
<evidence type="ECO:0008006" key="5">
    <source>
        <dbReference type="Google" id="ProtNLM"/>
    </source>
</evidence>
<dbReference type="PANTHER" id="PTHR13090:SF1">
    <property type="entry name" value="ARGININE-HYDROXYLASE NDUFAF5, MITOCHONDRIAL"/>
    <property type="match status" value="1"/>
</dbReference>
<gene>
    <name evidence="3" type="ORF">ACMU_00910</name>
</gene>
<dbReference type="InterPro" id="IPR050602">
    <property type="entry name" value="Malonyl-ACP_OMT"/>
</dbReference>
<evidence type="ECO:0000256" key="2">
    <source>
        <dbReference type="ARBA" id="ARBA00022679"/>
    </source>
</evidence>
<evidence type="ECO:0000256" key="1">
    <source>
        <dbReference type="ARBA" id="ARBA00022603"/>
    </source>
</evidence>
<keyword evidence="4" id="KW-1185">Reference proteome</keyword>